<reference evidence="2" key="1">
    <citation type="submission" date="2016-11" db="EMBL/GenBank/DDBJ databases">
        <authorList>
            <person name="Varghese N."/>
            <person name="Submissions S."/>
        </authorList>
    </citation>
    <scope>NUCLEOTIDE SEQUENCE [LARGE SCALE GENOMIC DNA]</scope>
    <source>
        <strain evidence="2">DSM 25330</strain>
    </source>
</reference>
<protein>
    <recommendedName>
        <fullName evidence="3">DUF4440 domain-containing protein</fullName>
    </recommendedName>
</protein>
<accession>A0A1M5SH23</accession>
<evidence type="ECO:0000313" key="2">
    <source>
        <dbReference type="Proteomes" id="UP000184522"/>
    </source>
</evidence>
<organism evidence="1 2">
    <name type="scientific">Winogradskyella jejuensis</name>
    <dbReference type="NCBI Taxonomy" id="1089305"/>
    <lineage>
        <taxon>Bacteria</taxon>
        <taxon>Pseudomonadati</taxon>
        <taxon>Bacteroidota</taxon>
        <taxon>Flavobacteriia</taxon>
        <taxon>Flavobacteriales</taxon>
        <taxon>Flavobacteriaceae</taxon>
        <taxon>Winogradskyella</taxon>
    </lineage>
</organism>
<gene>
    <name evidence="1" type="ORF">SAMN05444148_1868</name>
</gene>
<name>A0A1M5SH23_9FLAO</name>
<dbReference type="EMBL" id="FQWS01000002">
    <property type="protein sequence ID" value="SHH37897.1"/>
    <property type="molecule type" value="Genomic_DNA"/>
</dbReference>
<dbReference type="AlphaFoldDB" id="A0A1M5SH23"/>
<evidence type="ECO:0000313" key="1">
    <source>
        <dbReference type="EMBL" id="SHH37897.1"/>
    </source>
</evidence>
<dbReference type="RefSeq" id="WP_073085779.1">
    <property type="nucleotide sequence ID" value="NZ_FQWS01000002.1"/>
</dbReference>
<dbReference type="Proteomes" id="UP000184522">
    <property type="component" value="Unassembled WGS sequence"/>
</dbReference>
<sequence>MAEIHSKDLVRVSGGRNISDYYSYINNYKRQFASMKQSNQSNSIALRFFERVTNDSVSSERGVYKLTRNPNTAKAQSYYGQFHVIMKKIGDQWIITMDYDSSESNTIDEVDFNKAHAIDDLDKFLN</sequence>
<dbReference type="OrthoDB" id="951068at2"/>
<proteinExistence type="predicted"/>
<evidence type="ECO:0008006" key="3">
    <source>
        <dbReference type="Google" id="ProtNLM"/>
    </source>
</evidence>
<keyword evidence="2" id="KW-1185">Reference proteome</keyword>